<evidence type="ECO:0000259" key="1">
    <source>
        <dbReference type="Pfam" id="PF04556"/>
    </source>
</evidence>
<dbReference type="AlphaFoldDB" id="A0A386AZ05"/>
<dbReference type="GO" id="GO:0009036">
    <property type="term" value="F:type II site-specific deoxyribonuclease activity"/>
    <property type="evidence" value="ECO:0007669"/>
    <property type="project" value="InterPro"/>
</dbReference>
<reference evidence="2" key="1">
    <citation type="submission" date="2018-07" db="EMBL/GenBank/DDBJ databases">
        <authorList>
            <person name="Quirk P.G."/>
            <person name="Krulwich T.A."/>
        </authorList>
    </citation>
    <scope>NUCLEOTIDE SEQUENCE</scope>
</reference>
<gene>
    <name evidence="2" type="primary">orf108</name>
</gene>
<sequence>MQKLNYYIHKGIYRENVFSYFISTLRPSIQEWDYFVNWEDASQKHHAIKSELNILNSLVLGRAENVEKDFIKLIKKYPKIIKVFPLLLAVREDKLKILLPQRGSLYGF</sequence>
<keyword evidence="2" id="KW-0934">Plastid</keyword>
<dbReference type="EMBL" id="MH591101">
    <property type="protein sequence ID" value="AYC64678.1"/>
    <property type="molecule type" value="Genomic_DNA"/>
</dbReference>
<dbReference type="GO" id="GO:0009307">
    <property type="term" value="P:DNA restriction-modification system"/>
    <property type="evidence" value="ECO:0007669"/>
    <property type="project" value="InterPro"/>
</dbReference>
<reference evidence="2" key="2">
    <citation type="journal article" date="2019" name="Mol. Phylogenet. Evol.">
        <title>Reassessment of the classification of bryopsidales (chlorophyta) based on chloroplast phylogenomic analyses.</title>
        <authorList>
            <person name="Cremen M.C."/>
            <person name="Leliaert F."/>
            <person name="West J."/>
            <person name="Lam D.W."/>
            <person name="Shimada S."/>
            <person name="Lopez-Bautista J.M."/>
            <person name="Verbruggen H."/>
        </authorList>
    </citation>
    <scope>NUCLEOTIDE SEQUENCE</scope>
</reference>
<organism evidence="2">
    <name type="scientific">Halimeda minima</name>
    <dbReference type="NCBI Taxonomy" id="170427"/>
    <lineage>
        <taxon>Eukaryota</taxon>
        <taxon>Viridiplantae</taxon>
        <taxon>Chlorophyta</taxon>
        <taxon>core chlorophytes</taxon>
        <taxon>Ulvophyceae</taxon>
        <taxon>TCBD clade</taxon>
        <taxon>Bryopsidales</taxon>
        <taxon>Halimedineae</taxon>
        <taxon>Halimedaceae</taxon>
        <taxon>Halimedeae</taxon>
        <taxon>Halimeda</taxon>
    </lineage>
</organism>
<keyword evidence="2" id="KW-0150">Chloroplast</keyword>
<geneLocation type="chloroplast" evidence="2"/>
<feature type="domain" description="Restriction endonuclease type II DpnII-like" evidence="1">
    <location>
        <begin position="18"/>
        <end position="101"/>
    </location>
</feature>
<proteinExistence type="predicted"/>
<accession>A0A386AZ05</accession>
<evidence type="ECO:0000313" key="2">
    <source>
        <dbReference type="EMBL" id="AYC64678.1"/>
    </source>
</evidence>
<protein>
    <recommendedName>
        <fullName evidence="1">Restriction endonuclease type II DpnII-like domain-containing protein</fullName>
    </recommendedName>
</protein>
<dbReference type="GO" id="GO:0003677">
    <property type="term" value="F:DNA binding"/>
    <property type="evidence" value="ECO:0007669"/>
    <property type="project" value="InterPro"/>
</dbReference>
<dbReference type="InterPro" id="IPR007637">
    <property type="entry name" value="Restrct_endonuc_II_DpnII-like"/>
</dbReference>
<dbReference type="Pfam" id="PF04556">
    <property type="entry name" value="DpnII"/>
    <property type="match status" value="1"/>
</dbReference>
<name>A0A386AZ05_9CHLO</name>